<evidence type="ECO:0000313" key="2">
    <source>
        <dbReference type="Proteomes" id="UP000789396"/>
    </source>
</evidence>
<accession>A0A9N9JX02</accession>
<gene>
    <name evidence="1" type="ORF">RFULGI_LOCUS17784</name>
</gene>
<dbReference type="AlphaFoldDB" id="A0A9N9JX02"/>
<feature type="non-terminal residue" evidence="1">
    <location>
        <position position="1"/>
    </location>
</feature>
<comment type="caution">
    <text evidence="1">The sequence shown here is derived from an EMBL/GenBank/DDBJ whole genome shotgun (WGS) entry which is preliminary data.</text>
</comment>
<keyword evidence="2" id="KW-1185">Reference proteome</keyword>
<reference evidence="1" key="1">
    <citation type="submission" date="2021-06" db="EMBL/GenBank/DDBJ databases">
        <authorList>
            <person name="Kallberg Y."/>
            <person name="Tangrot J."/>
            <person name="Rosling A."/>
        </authorList>
    </citation>
    <scope>NUCLEOTIDE SEQUENCE</scope>
    <source>
        <strain evidence="1">IN212</strain>
    </source>
</reference>
<dbReference type="OrthoDB" id="10051416at2759"/>
<dbReference type="Proteomes" id="UP000789396">
    <property type="component" value="Unassembled WGS sequence"/>
</dbReference>
<protein>
    <submittedName>
        <fullName evidence="1">9509_t:CDS:1</fullName>
    </submittedName>
</protein>
<name>A0A9N9JX02_9GLOM</name>
<feature type="non-terminal residue" evidence="1">
    <location>
        <position position="104"/>
    </location>
</feature>
<proteinExistence type="predicted"/>
<dbReference type="EMBL" id="CAJVPZ010072491">
    <property type="protein sequence ID" value="CAG8801545.1"/>
    <property type="molecule type" value="Genomic_DNA"/>
</dbReference>
<evidence type="ECO:0000313" key="1">
    <source>
        <dbReference type="EMBL" id="CAG8801545.1"/>
    </source>
</evidence>
<organism evidence="1 2">
    <name type="scientific">Racocetra fulgida</name>
    <dbReference type="NCBI Taxonomy" id="60492"/>
    <lineage>
        <taxon>Eukaryota</taxon>
        <taxon>Fungi</taxon>
        <taxon>Fungi incertae sedis</taxon>
        <taxon>Mucoromycota</taxon>
        <taxon>Glomeromycotina</taxon>
        <taxon>Glomeromycetes</taxon>
        <taxon>Diversisporales</taxon>
        <taxon>Gigasporaceae</taxon>
        <taxon>Racocetra</taxon>
    </lineage>
</organism>
<sequence length="104" mass="11839">NMLMFDHHGDDDEYDMWLRTDDDSLNDSDSDNTTIGHNTPVIIDGDSDSDYYVNKTELSPDENTYSMSPPVAKSIPYGSYLRRYKQSPLKSSATPFHSLFLQPP</sequence>